<protein>
    <submittedName>
        <fullName evidence="8">LysR family transcriptional regulator</fullName>
    </submittedName>
</protein>
<evidence type="ECO:0000259" key="7">
    <source>
        <dbReference type="Pfam" id="PF03466"/>
    </source>
</evidence>
<dbReference type="Pfam" id="PF03466">
    <property type="entry name" value="LysR_substrate"/>
    <property type="match status" value="1"/>
</dbReference>
<dbReference type="STRING" id="1725.WU86_07630"/>
<dbReference type="InterPro" id="IPR005119">
    <property type="entry name" value="LysR_subst-bd"/>
</dbReference>
<evidence type="ECO:0000256" key="5">
    <source>
        <dbReference type="ARBA" id="ARBA00023163"/>
    </source>
</evidence>
<proteinExistence type="inferred from homology"/>
<feature type="compositionally biased region" description="Basic and acidic residues" evidence="6">
    <location>
        <begin position="8"/>
        <end position="20"/>
    </location>
</feature>
<evidence type="ECO:0000256" key="1">
    <source>
        <dbReference type="ARBA" id="ARBA00009437"/>
    </source>
</evidence>
<evidence type="ECO:0000256" key="4">
    <source>
        <dbReference type="ARBA" id="ARBA00023159"/>
    </source>
</evidence>
<keyword evidence="3" id="KW-0238">DNA-binding</keyword>
<keyword evidence="4" id="KW-0010">Activator</keyword>
<dbReference type="PANTHER" id="PTHR30346:SF0">
    <property type="entry name" value="HCA OPERON TRANSCRIPTIONAL ACTIVATOR HCAR"/>
    <property type="match status" value="1"/>
</dbReference>
<dbReference type="SUPFAM" id="SSF53850">
    <property type="entry name" value="Periplasmic binding protein-like II"/>
    <property type="match status" value="1"/>
</dbReference>
<evidence type="ECO:0000256" key="2">
    <source>
        <dbReference type="ARBA" id="ARBA00023015"/>
    </source>
</evidence>
<dbReference type="EMBL" id="PNHF01000035">
    <property type="protein sequence ID" value="PMC61285.1"/>
    <property type="molecule type" value="Genomic_DNA"/>
</dbReference>
<keyword evidence="5" id="KW-0804">Transcription</keyword>
<dbReference type="AlphaFoldDB" id="A0A2N6SW37"/>
<keyword evidence="2" id="KW-0805">Transcription regulation</keyword>
<reference evidence="8 9" key="1">
    <citation type="submission" date="2017-09" db="EMBL/GenBank/DDBJ databases">
        <title>Bacterial strain isolated from the female urinary microbiota.</title>
        <authorList>
            <person name="Thomas-White K."/>
            <person name="Kumar N."/>
            <person name="Forster S."/>
            <person name="Putonti C."/>
            <person name="Lawley T."/>
            <person name="Wolfe A.J."/>
        </authorList>
    </citation>
    <scope>NUCLEOTIDE SEQUENCE [LARGE SCALE GENOMIC DNA]</scope>
    <source>
        <strain evidence="8 9">UMB0908</strain>
    </source>
</reference>
<dbReference type="GO" id="GO:0003700">
    <property type="term" value="F:DNA-binding transcription factor activity"/>
    <property type="evidence" value="ECO:0007669"/>
    <property type="project" value="TreeGrafter"/>
</dbReference>
<evidence type="ECO:0000313" key="8">
    <source>
        <dbReference type="EMBL" id="PMC61285.1"/>
    </source>
</evidence>
<organism evidence="8 9">
    <name type="scientific">Corynebacterium xerosis</name>
    <dbReference type="NCBI Taxonomy" id="1725"/>
    <lineage>
        <taxon>Bacteria</taxon>
        <taxon>Bacillati</taxon>
        <taxon>Actinomycetota</taxon>
        <taxon>Actinomycetes</taxon>
        <taxon>Mycobacteriales</taxon>
        <taxon>Corynebacteriaceae</taxon>
        <taxon>Corynebacterium</taxon>
    </lineage>
</organism>
<feature type="compositionally biased region" description="Basic residues" evidence="6">
    <location>
        <begin position="285"/>
        <end position="294"/>
    </location>
</feature>
<dbReference type="PANTHER" id="PTHR30346">
    <property type="entry name" value="TRANSCRIPTIONAL DUAL REGULATOR HCAR-RELATED"/>
    <property type="match status" value="1"/>
</dbReference>
<feature type="domain" description="LysR substrate-binding" evidence="7">
    <location>
        <begin position="57"/>
        <end position="140"/>
    </location>
</feature>
<evidence type="ECO:0000313" key="9">
    <source>
        <dbReference type="Proteomes" id="UP000235363"/>
    </source>
</evidence>
<feature type="region of interest" description="Disordered" evidence="6">
    <location>
        <begin position="222"/>
        <end position="294"/>
    </location>
</feature>
<accession>A0A2N6SW37</accession>
<feature type="region of interest" description="Disordered" evidence="6">
    <location>
        <begin position="1"/>
        <end position="35"/>
    </location>
</feature>
<evidence type="ECO:0000256" key="6">
    <source>
        <dbReference type="SAM" id="MobiDB-lite"/>
    </source>
</evidence>
<comment type="similarity">
    <text evidence="1">Belongs to the LysR transcriptional regulatory family.</text>
</comment>
<dbReference type="Gene3D" id="3.40.190.10">
    <property type="entry name" value="Periplasmic binding protein-like II"/>
    <property type="match status" value="2"/>
</dbReference>
<dbReference type="GO" id="GO:0032993">
    <property type="term" value="C:protein-DNA complex"/>
    <property type="evidence" value="ECO:0007669"/>
    <property type="project" value="TreeGrafter"/>
</dbReference>
<feature type="compositionally biased region" description="Gly residues" evidence="6">
    <location>
        <begin position="275"/>
        <end position="284"/>
    </location>
</feature>
<gene>
    <name evidence="8" type="ORF">CJ204_11905</name>
</gene>
<comment type="caution">
    <text evidence="8">The sequence shown here is derived from an EMBL/GenBank/DDBJ whole genome shotgun (WGS) entry which is preliminary data.</text>
</comment>
<dbReference type="Proteomes" id="UP000235363">
    <property type="component" value="Unassembled WGS sequence"/>
</dbReference>
<sequence length="294" mass="31294">MAFMPTDPADHADAPRRDAADLAPEGVPADRGDSLESPRQRVLRVAFVPGAMPEKWFRRYRERTGLALTSFSADDPVLEVAAGRADMALARDPREDEALHRIRLYDEAAGIAVEKEHVLSLLKDGEVVDRADLSGESVLLDASGGDAGPADPGAVREMLQVVATGAGVLLAPRPLLRALNARGTTHREIAPADGARPTTLWLTWPKSGDDELTQELAGIVRGRREGSRRSALTAGEPPQKKLSAREKTLAKQARRQADKGGAARGGALGSKRGGKPAGPGGRGKSGARKPKRRR</sequence>
<evidence type="ECO:0000256" key="3">
    <source>
        <dbReference type="ARBA" id="ARBA00023125"/>
    </source>
</evidence>
<dbReference type="GO" id="GO:0003677">
    <property type="term" value="F:DNA binding"/>
    <property type="evidence" value="ECO:0007669"/>
    <property type="project" value="UniProtKB-KW"/>
</dbReference>
<name>A0A2N6SW37_9CORY</name>